<keyword evidence="1" id="KW-1133">Transmembrane helix</keyword>
<feature type="domain" description="DUF1468" evidence="2">
    <location>
        <begin position="18"/>
        <end position="153"/>
    </location>
</feature>
<keyword evidence="4" id="KW-1185">Reference proteome</keyword>
<feature type="transmembrane region" description="Helical" evidence="1">
    <location>
        <begin position="87"/>
        <end position="114"/>
    </location>
</feature>
<feature type="transmembrane region" description="Helical" evidence="1">
    <location>
        <begin position="15"/>
        <end position="35"/>
    </location>
</feature>
<evidence type="ECO:0000313" key="3">
    <source>
        <dbReference type="EMBL" id="MFC5067868.1"/>
    </source>
</evidence>
<reference evidence="4" key="1">
    <citation type="journal article" date="2019" name="Int. J. Syst. Evol. Microbiol.">
        <title>The Global Catalogue of Microorganisms (GCM) 10K type strain sequencing project: providing services to taxonomists for standard genome sequencing and annotation.</title>
        <authorList>
            <consortium name="The Broad Institute Genomics Platform"/>
            <consortium name="The Broad Institute Genome Sequencing Center for Infectious Disease"/>
            <person name="Wu L."/>
            <person name="Ma J."/>
        </authorList>
    </citation>
    <scope>NUCLEOTIDE SEQUENCE [LARGE SCALE GENOMIC DNA]</scope>
    <source>
        <strain evidence="4">CGMCC 1.16444</strain>
    </source>
</reference>
<gene>
    <name evidence="3" type="ORF">ACFPFW_07535</name>
</gene>
<dbReference type="InterPro" id="IPR009936">
    <property type="entry name" value="DUF1468"/>
</dbReference>
<evidence type="ECO:0000256" key="1">
    <source>
        <dbReference type="SAM" id="Phobius"/>
    </source>
</evidence>
<dbReference type="EMBL" id="JBHSJF010000006">
    <property type="protein sequence ID" value="MFC5067868.1"/>
    <property type="molecule type" value="Genomic_DNA"/>
</dbReference>
<evidence type="ECO:0000259" key="2">
    <source>
        <dbReference type="Pfam" id="PF07331"/>
    </source>
</evidence>
<feature type="transmembrane region" description="Helical" evidence="1">
    <location>
        <begin position="47"/>
        <end position="72"/>
    </location>
</feature>
<sequence>MDGNQAPVSSRADKAAFLIAAGLFALAGVVAWDAAHLNAAVATYSRVGAAAFPYGIAAALTALGLGTVAAAIKGEFPDREELELHRVGWILGGLIAQIVLLGFAGFSIATGVLFAFTARGFGGKPLWATIPIGIVLSLILYLVFSKGLELGLPQGPLERLF</sequence>
<accession>A0ABV9YYC6</accession>
<dbReference type="RefSeq" id="WP_114956682.1">
    <property type="nucleotide sequence ID" value="NZ_JBHSJF010000006.1"/>
</dbReference>
<dbReference type="Proteomes" id="UP001595796">
    <property type="component" value="Unassembled WGS sequence"/>
</dbReference>
<dbReference type="Pfam" id="PF07331">
    <property type="entry name" value="TctB"/>
    <property type="match status" value="1"/>
</dbReference>
<organism evidence="3 4">
    <name type="scientific">Flaviflagellibacter deserti</name>
    <dbReference type="NCBI Taxonomy" id="2267266"/>
    <lineage>
        <taxon>Bacteria</taxon>
        <taxon>Pseudomonadati</taxon>
        <taxon>Pseudomonadota</taxon>
        <taxon>Alphaproteobacteria</taxon>
        <taxon>Hyphomicrobiales</taxon>
        <taxon>Flaviflagellibacter</taxon>
    </lineage>
</organism>
<protein>
    <submittedName>
        <fullName evidence="3">Tripartite tricarboxylate transporter TctB family protein</fullName>
    </submittedName>
</protein>
<comment type="caution">
    <text evidence="3">The sequence shown here is derived from an EMBL/GenBank/DDBJ whole genome shotgun (WGS) entry which is preliminary data.</text>
</comment>
<name>A0ABV9YYC6_9HYPH</name>
<feature type="transmembrane region" description="Helical" evidence="1">
    <location>
        <begin position="126"/>
        <end position="144"/>
    </location>
</feature>
<evidence type="ECO:0000313" key="4">
    <source>
        <dbReference type="Proteomes" id="UP001595796"/>
    </source>
</evidence>
<keyword evidence="1" id="KW-0472">Membrane</keyword>
<proteinExistence type="predicted"/>
<keyword evidence="1" id="KW-0812">Transmembrane</keyword>